<feature type="compositionally biased region" description="Pro residues" evidence="1">
    <location>
        <begin position="114"/>
        <end position="123"/>
    </location>
</feature>
<organism evidence="2 3">
    <name type="scientific">Xanthoceras sorbifolium</name>
    <dbReference type="NCBI Taxonomy" id="99658"/>
    <lineage>
        <taxon>Eukaryota</taxon>
        <taxon>Viridiplantae</taxon>
        <taxon>Streptophyta</taxon>
        <taxon>Embryophyta</taxon>
        <taxon>Tracheophyta</taxon>
        <taxon>Spermatophyta</taxon>
        <taxon>Magnoliopsida</taxon>
        <taxon>eudicotyledons</taxon>
        <taxon>Gunneridae</taxon>
        <taxon>Pentapetalae</taxon>
        <taxon>rosids</taxon>
        <taxon>malvids</taxon>
        <taxon>Sapindales</taxon>
        <taxon>Sapindaceae</taxon>
        <taxon>Xanthoceroideae</taxon>
        <taxon>Xanthoceras</taxon>
    </lineage>
</organism>
<keyword evidence="3" id="KW-1185">Reference proteome</keyword>
<sequence>MDVPDLFPHGAAIPSSGRTVQRPYVPWDIPGSEGTDDVDLALDITCNGGTNVADFAQDITGSGGTDVEDHLRDIHIGDACLDLGLVKATPTPRSTNSAPPSSRQRSPTYDSMESPPPPFPPPDKGLTCLAQKLMNVDARLLDVDAQLQSFIIESREQPFSPPFSADDASHDQTLFTFGGDDFSTPREMVHEERADDDIMHQTPKTTALNTGAHVGASVLMCEMPSSSHTSTEPPQTHVIVVFGASTVVKEEPVDDDFVHQKPKMTAPQTGADVSTSMRASYLPSSLHTSVESPQTQAIVVHEERAEVPRRI</sequence>
<proteinExistence type="predicted"/>
<dbReference type="Proteomes" id="UP000827721">
    <property type="component" value="Unassembled WGS sequence"/>
</dbReference>
<feature type="region of interest" description="Disordered" evidence="1">
    <location>
        <begin position="87"/>
        <end position="124"/>
    </location>
</feature>
<accession>A0ABQ8I4Q6</accession>
<gene>
    <name evidence="2" type="ORF">JRO89_XS04G0070100</name>
</gene>
<evidence type="ECO:0000313" key="2">
    <source>
        <dbReference type="EMBL" id="KAH7571523.1"/>
    </source>
</evidence>
<name>A0ABQ8I4Q6_9ROSI</name>
<reference evidence="2 3" key="1">
    <citation type="submission" date="2021-02" db="EMBL/GenBank/DDBJ databases">
        <title>Plant Genome Project.</title>
        <authorList>
            <person name="Zhang R.-G."/>
        </authorList>
    </citation>
    <scope>NUCLEOTIDE SEQUENCE [LARGE SCALE GENOMIC DNA]</scope>
    <source>
        <tissue evidence="2">Leaves</tissue>
    </source>
</reference>
<evidence type="ECO:0000313" key="3">
    <source>
        <dbReference type="Proteomes" id="UP000827721"/>
    </source>
</evidence>
<evidence type="ECO:0000256" key="1">
    <source>
        <dbReference type="SAM" id="MobiDB-lite"/>
    </source>
</evidence>
<comment type="caution">
    <text evidence="2">The sequence shown here is derived from an EMBL/GenBank/DDBJ whole genome shotgun (WGS) entry which is preliminary data.</text>
</comment>
<protein>
    <submittedName>
        <fullName evidence="2">Uncharacterized protein</fullName>
    </submittedName>
</protein>
<feature type="compositionally biased region" description="Polar residues" evidence="1">
    <location>
        <begin position="91"/>
        <end position="111"/>
    </location>
</feature>
<dbReference type="EMBL" id="JAFEMO010000004">
    <property type="protein sequence ID" value="KAH7571523.1"/>
    <property type="molecule type" value="Genomic_DNA"/>
</dbReference>